<evidence type="ECO:0000313" key="1">
    <source>
        <dbReference type="EMBL" id="PDS47839.1"/>
    </source>
</evidence>
<comment type="caution">
    <text evidence="1">The sequence shown here is derived from an EMBL/GenBank/DDBJ whole genome shotgun (WGS) entry which is preliminary data.</text>
</comment>
<keyword evidence="2" id="KW-1185">Reference proteome</keyword>
<proteinExistence type="predicted"/>
<dbReference type="EMBL" id="NWSL01000036">
    <property type="protein sequence ID" value="PDS47839.1"/>
    <property type="molecule type" value="Genomic_DNA"/>
</dbReference>
<evidence type="ECO:0000313" key="2">
    <source>
        <dbReference type="Proteomes" id="UP000219972"/>
    </source>
</evidence>
<name>A0ABX4IY52_9HYPH</name>
<dbReference type="Proteomes" id="UP000219972">
    <property type="component" value="Unassembled WGS sequence"/>
</dbReference>
<dbReference type="RefSeq" id="WP_097545201.1">
    <property type="nucleotide sequence ID" value="NZ_NWSK01000031.1"/>
</dbReference>
<reference evidence="1 2" key="1">
    <citation type="submission" date="2017-09" db="EMBL/GenBank/DDBJ databases">
        <title>Comparative genomics of rhizobia isolated from Phaseolus vulgaris in China.</title>
        <authorList>
            <person name="Tong W."/>
        </authorList>
    </citation>
    <scope>NUCLEOTIDE SEQUENCE [LARGE SCALE GENOMIC DNA]</scope>
    <source>
        <strain evidence="1 2">Y27</strain>
    </source>
</reference>
<accession>A0ABX4IY52</accession>
<organism evidence="1 2">
    <name type="scientific">Rhizobium anhuiense</name>
    <dbReference type="NCBI Taxonomy" id="1184720"/>
    <lineage>
        <taxon>Bacteria</taxon>
        <taxon>Pseudomonadati</taxon>
        <taxon>Pseudomonadota</taxon>
        <taxon>Alphaproteobacteria</taxon>
        <taxon>Hyphomicrobiales</taxon>
        <taxon>Rhizobiaceae</taxon>
        <taxon>Rhizobium/Agrobacterium group</taxon>
        <taxon>Rhizobium</taxon>
    </lineage>
</organism>
<sequence length="137" mass="15184">MTSTIQKIVDTFATVRIFVDGAFVDVAPNDADVEYWAVTVDGTVLWGVNRDGLDRVLAALGVIEEREFLRLQDQLDALADRAAELFELASLEIFASHDGIRFRIAGATLYGWKFVEFADVETLLAFDLSSNDKSYTG</sequence>
<protein>
    <submittedName>
        <fullName evidence="1">Uncharacterized protein</fullName>
    </submittedName>
</protein>
<gene>
    <name evidence="1" type="ORF">CO662_32900</name>
</gene>